<dbReference type="KEGG" id="step:IC006_0380"/>
<reference evidence="2 3" key="2">
    <citation type="journal article" date="2020" name="Int. J. Syst. Evol. Microbiol.">
        <title>Sulfuracidifex tepidarius gen. nov., sp. nov. and transfer of Sulfolobus metallicus Huber and Stetter 1992 to the genus Sulfuracidifex as Sulfuracidifex metallicus comb. nov.</title>
        <authorList>
            <person name="Itoh T."/>
            <person name="Miura T."/>
            <person name="Sakai H.D."/>
            <person name="Kato S."/>
            <person name="Ohkuma M."/>
            <person name="Takashina T."/>
        </authorList>
    </citation>
    <scope>NUCLEOTIDE SEQUENCE</scope>
    <source>
        <strain evidence="1 3">IC-006</strain>
        <strain evidence="2">IC-007</strain>
    </source>
</reference>
<dbReference type="AlphaFoldDB" id="A0A510E030"/>
<keyword evidence="3" id="KW-1185">Reference proteome</keyword>
<accession>A0A510DSD2</accession>
<organism evidence="2 4">
    <name type="scientific">Sulfuracidifex tepidarius</name>
    <dbReference type="NCBI Taxonomy" id="1294262"/>
    <lineage>
        <taxon>Archaea</taxon>
        <taxon>Thermoproteota</taxon>
        <taxon>Thermoprotei</taxon>
        <taxon>Sulfolobales</taxon>
        <taxon>Sulfolobaceae</taxon>
        <taxon>Sulfuracidifex</taxon>
    </lineage>
</organism>
<evidence type="ECO:0000313" key="1">
    <source>
        <dbReference type="EMBL" id="BBG23096.1"/>
    </source>
</evidence>
<dbReference type="EMBL" id="AP018929">
    <property type="protein sequence ID" value="BBG23096.1"/>
    <property type="molecule type" value="Genomic_DNA"/>
</dbReference>
<reference evidence="4" key="1">
    <citation type="submission" date="2018-09" db="EMBL/GenBank/DDBJ databases">
        <title>Complete Genome Sequencing of Sulfolobus sp. JCM 16834.</title>
        <authorList>
            <person name="Kato S."/>
            <person name="Itoh T."/>
            <person name="Ohkuma M."/>
        </authorList>
    </citation>
    <scope>NUCLEOTIDE SEQUENCE [LARGE SCALE GENOMIC DNA]</scope>
    <source>
        <strain evidence="4">IC-007</strain>
    </source>
</reference>
<name>A0A510E030_9CREN</name>
<sequence length="71" mass="8375">MGKTYAESGIIMNRKKWRLYITYQRLDNDPDNPRPILKSTQNGVIYRLPDDPITQMILGYIKETPVVHLKR</sequence>
<evidence type="ECO:0000313" key="3">
    <source>
        <dbReference type="Proteomes" id="UP000322983"/>
    </source>
</evidence>
<evidence type="ECO:0000313" key="2">
    <source>
        <dbReference type="EMBL" id="BBG25844.1"/>
    </source>
</evidence>
<evidence type="ECO:0000313" key="4">
    <source>
        <dbReference type="Proteomes" id="UP000325030"/>
    </source>
</evidence>
<proteinExistence type="predicted"/>
<dbReference type="Proteomes" id="UP000325030">
    <property type="component" value="Chromosome"/>
</dbReference>
<dbReference type="Proteomes" id="UP000322983">
    <property type="component" value="Chromosome"/>
</dbReference>
<accession>A0A510E030</accession>
<protein>
    <submittedName>
        <fullName evidence="2">Uncharacterized protein</fullName>
    </submittedName>
</protein>
<dbReference type="STRING" id="1294262.GCA_001316085_02285"/>
<gene>
    <name evidence="1" type="ORF">IC006_0380</name>
    <name evidence="2" type="ORF">IC007_0349</name>
</gene>
<dbReference type="EMBL" id="AP018930">
    <property type="protein sequence ID" value="BBG25844.1"/>
    <property type="molecule type" value="Genomic_DNA"/>
</dbReference>